<dbReference type="PANTHER" id="PTHR43625:SF40">
    <property type="entry name" value="ALDO-KETO REDUCTASE YAKC [NADP(+)]"/>
    <property type="match status" value="1"/>
</dbReference>
<dbReference type="InterPro" id="IPR036812">
    <property type="entry name" value="NAD(P)_OxRdtase_dom_sf"/>
</dbReference>
<organism evidence="3 4">
    <name type="scientific">Salipiger mucosus DSM 16094</name>
    <dbReference type="NCBI Taxonomy" id="1123237"/>
    <lineage>
        <taxon>Bacteria</taxon>
        <taxon>Pseudomonadati</taxon>
        <taxon>Pseudomonadota</taxon>
        <taxon>Alphaproteobacteria</taxon>
        <taxon>Rhodobacterales</taxon>
        <taxon>Roseobacteraceae</taxon>
        <taxon>Salipiger</taxon>
    </lineage>
</organism>
<dbReference type="CDD" id="cd19076">
    <property type="entry name" value="AKR_AKR13A_13D"/>
    <property type="match status" value="1"/>
</dbReference>
<dbReference type="STRING" id="1123237.Salmuc_02901"/>
<dbReference type="AlphaFoldDB" id="S9RQW5"/>
<dbReference type="EMBL" id="APVH01000050">
    <property type="protein sequence ID" value="EPX76399.1"/>
    <property type="molecule type" value="Genomic_DNA"/>
</dbReference>
<dbReference type="Pfam" id="PF00248">
    <property type="entry name" value="Aldo_ket_red"/>
    <property type="match status" value="1"/>
</dbReference>
<dbReference type="Proteomes" id="UP000015347">
    <property type="component" value="Unassembled WGS sequence"/>
</dbReference>
<dbReference type="PANTHER" id="PTHR43625">
    <property type="entry name" value="AFLATOXIN B1 ALDEHYDE REDUCTASE"/>
    <property type="match status" value="1"/>
</dbReference>
<feature type="domain" description="NADP-dependent oxidoreductase" evidence="2">
    <location>
        <begin position="40"/>
        <end position="331"/>
    </location>
</feature>
<keyword evidence="4" id="KW-1185">Reference proteome</keyword>
<dbReference type="InterPro" id="IPR050791">
    <property type="entry name" value="Aldo-Keto_reductase"/>
</dbReference>
<evidence type="ECO:0000259" key="2">
    <source>
        <dbReference type="Pfam" id="PF00248"/>
    </source>
</evidence>
<dbReference type="HOGENOM" id="CLU_023205_2_1_5"/>
<protein>
    <submittedName>
        <fullName evidence="3">Aldo-keto reductase</fullName>
    </submittedName>
</protein>
<comment type="caution">
    <text evidence="3">The sequence shown here is derived from an EMBL/GenBank/DDBJ whole genome shotgun (WGS) entry which is preliminary data.</text>
</comment>
<dbReference type="eggNOG" id="COG0667">
    <property type="taxonomic scope" value="Bacteria"/>
</dbReference>
<evidence type="ECO:0000313" key="3">
    <source>
        <dbReference type="EMBL" id="EPX76399.1"/>
    </source>
</evidence>
<dbReference type="InterPro" id="IPR023210">
    <property type="entry name" value="NADP_OxRdtase_dom"/>
</dbReference>
<evidence type="ECO:0000256" key="1">
    <source>
        <dbReference type="ARBA" id="ARBA00023002"/>
    </source>
</evidence>
<dbReference type="SUPFAM" id="SSF51430">
    <property type="entry name" value="NAD(P)-linked oxidoreductase"/>
    <property type="match status" value="1"/>
</dbReference>
<dbReference type="GO" id="GO:0016491">
    <property type="term" value="F:oxidoreductase activity"/>
    <property type="evidence" value="ECO:0007669"/>
    <property type="project" value="UniProtKB-KW"/>
</dbReference>
<reference evidence="4" key="1">
    <citation type="journal article" date="2014" name="Stand. Genomic Sci.">
        <title>Genome sequence of the exopolysaccharide-producing Salipiger mucosus type strain (DSM 16094(T)), a moderately halophilic member of the Roseobacter clade.</title>
        <authorList>
            <person name="Riedel T."/>
            <person name="Spring S."/>
            <person name="Fiebig A."/>
            <person name="Petersen J."/>
            <person name="Kyrpides N.C."/>
            <person name="Goker M."/>
            <person name="Klenk H.P."/>
        </authorList>
    </citation>
    <scope>NUCLEOTIDE SEQUENCE [LARGE SCALE GENOMIC DNA]</scope>
    <source>
        <strain evidence="4">DSM 16094</strain>
    </source>
</reference>
<gene>
    <name evidence="3" type="ORF">Salmuc_02901</name>
</gene>
<name>S9RQW5_9RHOB</name>
<dbReference type="GO" id="GO:0005737">
    <property type="term" value="C:cytoplasm"/>
    <property type="evidence" value="ECO:0007669"/>
    <property type="project" value="TreeGrafter"/>
</dbReference>
<evidence type="ECO:0000313" key="4">
    <source>
        <dbReference type="Proteomes" id="UP000015347"/>
    </source>
</evidence>
<dbReference type="Gene3D" id="3.20.20.100">
    <property type="entry name" value="NADP-dependent oxidoreductase domain"/>
    <property type="match status" value="1"/>
</dbReference>
<proteinExistence type="predicted"/>
<sequence length="352" mass="39032">MFSELPAFSTFETCHVSYHANKEEIMKKRVLGQDLEVSAVGLGCMGMSEFYGPRDDTESMSVLSRAIELGIDFFDTADMYGPHHNEDLIGAFLRETGADVKIATKFGIVRRPGEYKRSLDNAPDYARTACEASLRRLGIDRINLYYVHRVNTDQPIEETMEGLAQLVREGKIARIGLCEVSAETLRRAHSVHPVTAVQTEYSLWSRGVEAEILPTCRDLGIGFVPYSPLGRGFLTGRFQSPSEFEEGDFRAALPRFADEAIDENRRIADVIADMASEKSCTPAQLSLAWLLAKGEDIVPIPGTKRLAYLEDNAAAVDVALDDDDCRRLEEAISRLPVVGERYTPEGMKGVNA</sequence>
<accession>S9RQW5</accession>
<keyword evidence="1" id="KW-0560">Oxidoreductase</keyword>